<protein>
    <submittedName>
        <fullName evidence="1">Uncharacterized protein</fullName>
    </submittedName>
</protein>
<proteinExistence type="predicted"/>
<dbReference type="EMBL" id="FWWU01000009">
    <property type="protein sequence ID" value="SMB93279.1"/>
    <property type="molecule type" value="Genomic_DNA"/>
</dbReference>
<gene>
    <name evidence="1" type="ORF">SAMN00790413_01915</name>
</gene>
<name>A0A1W1VIS0_9DEIO</name>
<dbReference type="RefSeq" id="WP_084049288.1">
    <property type="nucleotide sequence ID" value="NZ_FWWU01000009.1"/>
</dbReference>
<organism evidence="1 2">
    <name type="scientific">Deinococcus hopiensis KR-140</name>
    <dbReference type="NCBI Taxonomy" id="695939"/>
    <lineage>
        <taxon>Bacteria</taxon>
        <taxon>Thermotogati</taxon>
        <taxon>Deinococcota</taxon>
        <taxon>Deinococci</taxon>
        <taxon>Deinococcales</taxon>
        <taxon>Deinococcaceae</taxon>
        <taxon>Deinococcus</taxon>
    </lineage>
</organism>
<evidence type="ECO:0000313" key="2">
    <source>
        <dbReference type="Proteomes" id="UP000192582"/>
    </source>
</evidence>
<sequence>MQEYASSTDKVPTPDTITTADGRVWVRQENPFSRGFITEYACGRYRANLMTYRHSAQVRFMSTNGKSLEMVA</sequence>
<dbReference type="AlphaFoldDB" id="A0A1W1VIS0"/>
<dbReference type="STRING" id="695939.SAMN00790413_01915"/>
<dbReference type="Proteomes" id="UP000192582">
    <property type="component" value="Unassembled WGS sequence"/>
</dbReference>
<reference evidence="1 2" key="1">
    <citation type="submission" date="2017-04" db="EMBL/GenBank/DDBJ databases">
        <authorList>
            <person name="Afonso C.L."/>
            <person name="Miller P.J."/>
            <person name="Scott M.A."/>
            <person name="Spackman E."/>
            <person name="Goraichik I."/>
            <person name="Dimitrov K.M."/>
            <person name="Suarez D.L."/>
            <person name="Swayne D.E."/>
        </authorList>
    </citation>
    <scope>NUCLEOTIDE SEQUENCE [LARGE SCALE GENOMIC DNA]</scope>
    <source>
        <strain evidence="1 2">KR-140</strain>
    </source>
</reference>
<evidence type="ECO:0000313" key="1">
    <source>
        <dbReference type="EMBL" id="SMB93279.1"/>
    </source>
</evidence>
<keyword evidence="2" id="KW-1185">Reference proteome</keyword>
<accession>A0A1W1VIS0</accession>